<comment type="caution">
    <text evidence="1">The sequence shown here is derived from an EMBL/GenBank/DDBJ whole genome shotgun (WGS) entry which is preliminary data.</text>
</comment>
<dbReference type="EMBL" id="BBMM01000011">
    <property type="protein sequence ID" value="GAL01567.1"/>
    <property type="molecule type" value="Genomic_DNA"/>
</dbReference>
<protein>
    <recommendedName>
        <fullName evidence="3">Internalin</fullName>
    </recommendedName>
</protein>
<evidence type="ECO:0000313" key="2">
    <source>
        <dbReference type="Proteomes" id="UP000029226"/>
    </source>
</evidence>
<organism evidence="1 2">
    <name type="scientific">Nonlabens ulvanivorans</name>
    <name type="common">Persicivirga ulvanivorans</name>
    <dbReference type="NCBI Taxonomy" id="906888"/>
    <lineage>
        <taxon>Bacteria</taxon>
        <taxon>Pseudomonadati</taxon>
        <taxon>Bacteroidota</taxon>
        <taxon>Flavobacteriia</taxon>
        <taxon>Flavobacteriales</taxon>
        <taxon>Flavobacteriaceae</taxon>
        <taxon>Nonlabens</taxon>
    </lineage>
</organism>
<evidence type="ECO:0000313" key="1">
    <source>
        <dbReference type="EMBL" id="GAL01567.1"/>
    </source>
</evidence>
<sequence length="224" mass="24851">MSNDGIATLDLVPIRSTVLGSQSNTDFQVTIHETLTDAQNDFNALPDSYDAVSGTYYARLDSSVSNGCYAITAFDIIINPLPIINNIDDLYLCDIDNDNVENFDLNIAGLQALGTQDPIVFDISYHNSMGDAMSNSNSISSFYDNNTINESIWLRIENVNNTYCYAIDNFTINLIQQPEINLLNDYELCDDESNDGIENFDLSTIDAQVLGNQHQHLLLAITIV</sequence>
<dbReference type="AlphaFoldDB" id="A0A090R1L5"/>
<gene>
    <name evidence="1" type="ORF">JCM19314_1350</name>
</gene>
<accession>A0A090R1L5</accession>
<dbReference type="Proteomes" id="UP000029226">
    <property type="component" value="Unassembled WGS sequence"/>
</dbReference>
<proteinExistence type="predicted"/>
<name>A0A090R1L5_NONUL</name>
<evidence type="ECO:0008006" key="3">
    <source>
        <dbReference type="Google" id="ProtNLM"/>
    </source>
</evidence>
<reference evidence="1 2" key="1">
    <citation type="journal article" date="2014" name="Genome Announc.">
        <title>Draft Genome Sequences of Marine Flavobacterium Nonlabens Strains NR17, NR24, NR27, NR32, NR33, and Ara13.</title>
        <authorList>
            <person name="Nakanishi M."/>
            <person name="Meirelles P."/>
            <person name="Suzuki R."/>
            <person name="Takatani N."/>
            <person name="Mino S."/>
            <person name="Suda W."/>
            <person name="Oshima K."/>
            <person name="Hattori M."/>
            <person name="Ohkuma M."/>
            <person name="Hosokawa M."/>
            <person name="Miyashita K."/>
            <person name="Thompson F.L."/>
            <person name="Niwa A."/>
            <person name="Sawabe T."/>
            <person name="Sawabe T."/>
        </authorList>
    </citation>
    <scope>NUCLEOTIDE SEQUENCE [LARGE SCALE GENOMIC DNA]</scope>
    <source>
        <strain evidence="2">JCM19314</strain>
    </source>
</reference>